<keyword evidence="7" id="KW-1185">Reference proteome</keyword>
<dbReference type="Pfam" id="PF01753">
    <property type="entry name" value="zf-MYND"/>
    <property type="match status" value="1"/>
</dbReference>
<evidence type="ECO:0000259" key="5">
    <source>
        <dbReference type="PROSITE" id="PS50865"/>
    </source>
</evidence>
<feature type="domain" description="MYND-type" evidence="5">
    <location>
        <begin position="39"/>
        <end position="81"/>
    </location>
</feature>
<dbReference type="EMBL" id="JAYKXP010000099">
    <property type="protein sequence ID" value="KAK7026878.1"/>
    <property type="molecule type" value="Genomic_DNA"/>
</dbReference>
<proteinExistence type="predicted"/>
<reference evidence="6 7" key="1">
    <citation type="submission" date="2024-01" db="EMBL/GenBank/DDBJ databases">
        <title>A draft genome for a cacao thread blight-causing isolate of Paramarasmius palmivorus.</title>
        <authorList>
            <person name="Baruah I.K."/>
            <person name="Bukari Y."/>
            <person name="Amoako-Attah I."/>
            <person name="Meinhardt L.W."/>
            <person name="Bailey B.A."/>
            <person name="Cohen S.P."/>
        </authorList>
    </citation>
    <scope>NUCLEOTIDE SEQUENCE [LARGE SCALE GENOMIC DNA]</scope>
    <source>
        <strain evidence="6 7">GH-12</strain>
    </source>
</reference>
<evidence type="ECO:0000256" key="2">
    <source>
        <dbReference type="ARBA" id="ARBA00022771"/>
    </source>
</evidence>
<name>A0AAW0BKZ6_9AGAR</name>
<evidence type="ECO:0000256" key="3">
    <source>
        <dbReference type="ARBA" id="ARBA00022833"/>
    </source>
</evidence>
<accession>A0AAW0BKZ6</accession>
<keyword evidence="1" id="KW-0479">Metal-binding</keyword>
<gene>
    <name evidence="6" type="ORF">VNI00_015420</name>
</gene>
<dbReference type="Proteomes" id="UP001383192">
    <property type="component" value="Unassembled WGS sequence"/>
</dbReference>
<organism evidence="6 7">
    <name type="scientific">Paramarasmius palmivorus</name>
    <dbReference type="NCBI Taxonomy" id="297713"/>
    <lineage>
        <taxon>Eukaryota</taxon>
        <taxon>Fungi</taxon>
        <taxon>Dikarya</taxon>
        <taxon>Basidiomycota</taxon>
        <taxon>Agaricomycotina</taxon>
        <taxon>Agaricomycetes</taxon>
        <taxon>Agaricomycetidae</taxon>
        <taxon>Agaricales</taxon>
        <taxon>Marasmiineae</taxon>
        <taxon>Marasmiaceae</taxon>
        <taxon>Paramarasmius</taxon>
    </lineage>
</organism>
<keyword evidence="3" id="KW-0862">Zinc</keyword>
<dbReference type="Gene3D" id="6.10.140.2220">
    <property type="match status" value="1"/>
</dbReference>
<dbReference type="GO" id="GO:0008270">
    <property type="term" value="F:zinc ion binding"/>
    <property type="evidence" value="ECO:0007669"/>
    <property type="project" value="UniProtKB-KW"/>
</dbReference>
<evidence type="ECO:0000313" key="6">
    <source>
        <dbReference type="EMBL" id="KAK7026878.1"/>
    </source>
</evidence>
<evidence type="ECO:0000256" key="4">
    <source>
        <dbReference type="PROSITE-ProRule" id="PRU00134"/>
    </source>
</evidence>
<dbReference type="PROSITE" id="PS50865">
    <property type="entry name" value="ZF_MYND_2"/>
    <property type="match status" value="1"/>
</dbReference>
<sequence length="286" mass="32730">MVRRLTPEQRLRKIQRDGVASSELPMFHDGPVAHTHSKCGKCLAMRRSHQFKLLRCAGCNFATYCSKECQKSDWPTHKTLCKRLKQEREEISTRSGIPNALEDLWAWVDFYDAPLKNCAIASCFLKENPHEEQRTTLFIILRHHGQSDLPVQHKFHVDSICRFPFNQLPPGHIISAQARDTAERMGRVELGKSFYGIQTFVVAAHFKGEKYFWPKSFAIDKETARANVLQRDWEDLFCDYVEGGVKVKFCCGKLGGSSSDACCCGGWTHDKNKLKAFVEARDLMNQ</sequence>
<evidence type="ECO:0000313" key="7">
    <source>
        <dbReference type="Proteomes" id="UP001383192"/>
    </source>
</evidence>
<comment type="caution">
    <text evidence="6">The sequence shown here is derived from an EMBL/GenBank/DDBJ whole genome shotgun (WGS) entry which is preliminary data.</text>
</comment>
<dbReference type="SUPFAM" id="SSF144232">
    <property type="entry name" value="HIT/MYND zinc finger-like"/>
    <property type="match status" value="1"/>
</dbReference>
<protein>
    <recommendedName>
        <fullName evidence="5">MYND-type domain-containing protein</fullName>
    </recommendedName>
</protein>
<dbReference type="AlphaFoldDB" id="A0AAW0BKZ6"/>
<keyword evidence="2 4" id="KW-0863">Zinc-finger</keyword>
<dbReference type="InterPro" id="IPR002893">
    <property type="entry name" value="Znf_MYND"/>
</dbReference>
<evidence type="ECO:0000256" key="1">
    <source>
        <dbReference type="ARBA" id="ARBA00022723"/>
    </source>
</evidence>